<evidence type="ECO:0000259" key="3">
    <source>
        <dbReference type="Pfam" id="PF12849"/>
    </source>
</evidence>
<proteinExistence type="predicted"/>
<evidence type="ECO:0000313" key="4">
    <source>
        <dbReference type="EMBL" id="TWT39456.1"/>
    </source>
</evidence>
<dbReference type="RefSeq" id="WP_146429625.1">
    <property type="nucleotide sequence ID" value="NZ_SJPF01000001.1"/>
</dbReference>
<keyword evidence="5" id="KW-1185">Reference proteome</keyword>
<keyword evidence="1 2" id="KW-0732">Signal</keyword>
<dbReference type="InterPro" id="IPR050811">
    <property type="entry name" value="Phosphate_ABC_transporter"/>
</dbReference>
<feature type="domain" description="PBP" evidence="3">
    <location>
        <begin position="39"/>
        <end position="292"/>
    </location>
</feature>
<protein>
    <submittedName>
        <fullName evidence="4">Phosphate-binding protein PstS</fullName>
    </submittedName>
</protein>
<comment type="caution">
    <text evidence="4">The sequence shown here is derived from an EMBL/GenBank/DDBJ whole genome shotgun (WGS) entry which is preliminary data.</text>
</comment>
<name>A0A5C5VLF0_9BACT</name>
<dbReference type="PANTHER" id="PTHR30570:SF6">
    <property type="entry name" value="PHOSPHATE-BINDING PROTEIN PSTS"/>
    <property type="match status" value="1"/>
</dbReference>
<sequence length="323" mass="34947" precursor="true">MCRQIPLTLLCSFIATGLAWAEPIAIDPDLPHYHPVDSLSGTLRLIGSDTMNNIVHRWADGFTKIYPNVDVQIRQKGASTAVGGLLSGGADLGMSTQALRESERFKLQAKLGGPPVEIAIGANMTAIFVHRDNPIACLNMKQVDAIFSSTKKADQHDITTWSQLLPPTAPMANQPIRLYGRNSASQVYGQLKTTALLGGDFKSTIIEMPGSQSLLQAIAGDANGCGYTGIGYQTPAVRAVPIQVGETTIPPTIENLDRYPLTQKLRLIYIVPSGEKLDPLLAEFIRFVYSQEGQSGLVREGFAPLAESRAQSGRYSVCPRPQK</sequence>
<dbReference type="Gene3D" id="3.40.190.10">
    <property type="entry name" value="Periplasmic binding protein-like II"/>
    <property type="match status" value="2"/>
</dbReference>
<dbReference type="Pfam" id="PF12849">
    <property type="entry name" value="PBP_like_2"/>
    <property type="match status" value="1"/>
</dbReference>
<dbReference type="AlphaFoldDB" id="A0A5C5VLF0"/>
<dbReference type="PANTHER" id="PTHR30570">
    <property type="entry name" value="PERIPLASMIC PHOSPHATE BINDING COMPONENT OF PHOSPHATE ABC TRANSPORTER"/>
    <property type="match status" value="1"/>
</dbReference>
<evidence type="ECO:0000313" key="5">
    <source>
        <dbReference type="Proteomes" id="UP000318878"/>
    </source>
</evidence>
<feature type="chain" id="PRO_5022962922" evidence="2">
    <location>
        <begin position="22"/>
        <end position="323"/>
    </location>
</feature>
<dbReference type="InterPro" id="IPR024370">
    <property type="entry name" value="PBP_domain"/>
</dbReference>
<organism evidence="4 5">
    <name type="scientific">Blastopirellula retiformator</name>
    <dbReference type="NCBI Taxonomy" id="2527970"/>
    <lineage>
        <taxon>Bacteria</taxon>
        <taxon>Pseudomonadati</taxon>
        <taxon>Planctomycetota</taxon>
        <taxon>Planctomycetia</taxon>
        <taxon>Pirellulales</taxon>
        <taxon>Pirellulaceae</taxon>
        <taxon>Blastopirellula</taxon>
    </lineage>
</organism>
<dbReference type="SUPFAM" id="SSF53850">
    <property type="entry name" value="Periplasmic binding protein-like II"/>
    <property type="match status" value="1"/>
</dbReference>
<evidence type="ECO:0000256" key="2">
    <source>
        <dbReference type="SAM" id="SignalP"/>
    </source>
</evidence>
<gene>
    <name evidence="4" type="primary">pstS_2</name>
    <name evidence="4" type="ORF">Enr8_11550</name>
</gene>
<accession>A0A5C5VLF0</accession>
<evidence type="ECO:0000256" key="1">
    <source>
        <dbReference type="ARBA" id="ARBA00022729"/>
    </source>
</evidence>
<dbReference type="EMBL" id="SJPF01000001">
    <property type="protein sequence ID" value="TWT39456.1"/>
    <property type="molecule type" value="Genomic_DNA"/>
</dbReference>
<feature type="signal peptide" evidence="2">
    <location>
        <begin position="1"/>
        <end position="21"/>
    </location>
</feature>
<dbReference type="Proteomes" id="UP000318878">
    <property type="component" value="Unassembled WGS sequence"/>
</dbReference>
<dbReference type="OrthoDB" id="9790048at2"/>
<reference evidence="4 5" key="1">
    <citation type="submission" date="2019-02" db="EMBL/GenBank/DDBJ databases">
        <title>Deep-cultivation of Planctomycetes and their phenomic and genomic characterization uncovers novel biology.</title>
        <authorList>
            <person name="Wiegand S."/>
            <person name="Jogler M."/>
            <person name="Boedeker C."/>
            <person name="Pinto D."/>
            <person name="Vollmers J."/>
            <person name="Rivas-Marin E."/>
            <person name="Kohn T."/>
            <person name="Peeters S.H."/>
            <person name="Heuer A."/>
            <person name="Rast P."/>
            <person name="Oberbeckmann S."/>
            <person name="Bunk B."/>
            <person name="Jeske O."/>
            <person name="Meyerdierks A."/>
            <person name="Storesund J.E."/>
            <person name="Kallscheuer N."/>
            <person name="Luecker S."/>
            <person name="Lage O.M."/>
            <person name="Pohl T."/>
            <person name="Merkel B.J."/>
            <person name="Hornburger P."/>
            <person name="Mueller R.-W."/>
            <person name="Bruemmer F."/>
            <person name="Labrenz M."/>
            <person name="Spormann A.M."/>
            <person name="Op Den Camp H."/>
            <person name="Overmann J."/>
            <person name="Amann R."/>
            <person name="Jetten M.S.M."/>
            <person name="Mascher T."/>
            <person name="Medema M.H."/>
            <person name="Devos D.P."/>
            <person name="Kaster A.-K."/>
            <person name="Ovreas L."/>
            <person name="Rohde M."/>
            <person name="Galperin M.Y."/>
            <person name="Jogler C."/>
        </authorList>
    </citation>
    <scope>NUCLEOTIDE SEQUENCE [LARGE SCALE GENOMIC DNA]</scope>
    <source>
        <strain evidence="4 5">Enr8</strain>
    </source>
</reference>